<comment type="caution">
    <text evidence="1">The sequence shown here is derived from an EMBL/GenBank/DDBJ whole genome shotgun (WGS) entry which is preliminary data.</text>
</comment>
<dbReference type="Proteomes" id="UP000823775">
    <property type="component" value="Unassembled WGS sequence"/>
</dbReference>
<evidence type="ECO:0000313" key="2">
    <source>
        <dbReference type="Proteomes" id="UP000823775"/>
    </source>
</evidence>
<gene>
    <name evidence="1" type="ORF">HAX54_013634</name>
</gene>
<sequence>GGQGVYGAPPIALKYMRDAPCITPSERCDAASIRHGRGAMLCLGHPLLVPIFCLLIDALT</sequence>
<reference evidence="1 2" key="1">
    <citation type="journal article" date="2021" name="BMC Genomics">
        <title>Datura genome reveals duplications of psychoactive alkaloid biosynthetic genes and high mutation rate following tissue culture.</title>
        <authorList>
            <person name="Rajewski A."/>
            <person name="Carter-House D."/>
            <person name="Stajich J."/>
            <person name="Litt A."/>
        </authorList>
    </citation>
    <scope>NUCLEOTIDE SEQUENCE [LARGE SCALE GENOMIC DNA]</scope>
    <source>
        <strain evidence="1">AR-01</strain>
    </source>
</reference>
<feature type="non-terminal residue" evidence="1">
    <location>
        <position position="60"/>
    </location>
</feature>
<feature type="non-terminal residue" evidence="1">
    <location>
        <position position="1"/>
    </location>
</feature>
<organism evidence="1 2">
    <name type="scientific">Datura stramonium</name>
    <name type="common">Jimsonweed</name>
    <name type="synonym">Common thornapple</name>
    <dbReference type="NCBI Taxonomy" id="4076"/>
    <lineage>
        <taxon>Eukaryota</taxon>
        <taxon>Viridiplantae</taxon>
        <taxon>Streptophyta</taxon>
        <taxon>Embryophyta</taxon>
        <taxon>Tracheophyta</taxon>
        <taxon>Spermatophyta</taxon>
        <taxon>Magnoliopsida</taxon>
        <taxon>eudicotyledons</taxon>
        <taxon>Gunneridae</taxon>
        <taxon>Pentapetalae</taxon>
        <taxon>asterids</taxon>
        <taxon>lamiids</taxon>
        <taxon>Solanales</taxon>
        <taxon>Solanaceae</taxon>
        <taxon>Solanoideae</taxon>
        <taxon>Datureae</taxon>
        <taxon>Datura</taxon>
    </lineage>
</organism>
<evidence type="ECO:0000313" key="1">
    <source>
        <dbReference type="EMBL" id="MCD7472400.1"/>
    </source>
</evidence>
<name>A0ABS8TLI4_DATST</name>
<protein>
    <submittedName>
        <fullName evidence="1">Uncharacterized protein</fullName>
    </submittedName>
</protein>
<keyword evidence="2" id="KW-1185">Reference proteome</keyword>
<accession>A0ABS8TLI4</accession>
<dbReference type="EMBL" id="JACEIK010001826">
    <property type="protein sequence ID" value="MCD7472400.1"/>
    <property type="molecule type" value="Genomic_DNA"/>
</dbReference>
<proteinExistence type="predicted"/>